<keyword evidence="2" id="KW-1185">Reference proteome</keyword>
<sequence>MHPDCVLEVAAAIGRTPTAREIEEIEGNILRAMREIARTEPRWRQMTGEQRLQAAAAMAHEQALQAAEVSAQRRASNLLAQSREAARLQARAQAKGGKSPFHEALFERLRQADDYVSGVRNEAMSGLVDAIEAVEPRFFGLMDDPKSIAAFARAVMEPGGNHSPEMVKAAKAYTDTLEDMRVRANAAGADIGKLDYGYLPQPHDVGRISRAGKEKWVEDIIGKLARDRYTKADGSVMDDAELADMLGGVYDTLSTEGRNKMIPGQSRGGSRASRFDEAHRVIHFADAKSYLDYLGQYGRGSMMQSIHGHVGMMAKTIGLMEEFGANPNSTYRLLKDLAEQGDNASGRLVRLTSADMLWDTLNGVTGQPVSANLAAIGQGIRNFTTATKLQGVMLSALTDAPLQVLVAKSAGIPMGEALKSLFVGWGKNKREIAHDLALGMDEIAGEMARWHQDHLAQGWTAKLANTTMRLTLVEGWTNALRRGFALTLSGTLDRLRATDWDALKQGDRNRFESAGVTADDWRIWQQAQPTQVGSSSLLTKDGIRGVQGVSEADKNRATARLLGYLDQEARMAVFAPDIQTRALVQQGTRPGTVGGEVLRSVMLFKSFPVGMLVQHLRRLQELPNNGSRVAYSVAMMTALPLFGAVSMQLKDLVQGKDPRDATTGKFWGAAFAQGGGLGILGDVLYTGFGGESRNGQPNWQNLLGPIVGTGVDLANATVGNLGRYAAAGTSSKRDKVADKAAADALRLVRGNTPFINLWYARAAIDHLVMHDLQEQVSPGYLRKMKKRARKDWEQEYWWDPEDALPNRAPNLEKAIGEK</sequence>
<dbReference type="EMBL" id="CP126172">
    <property type="protein sequence ID" value="WOS40675.1"/>
    <property type="molecule type" value="Genomic_DNA"/>
</dbReference>
<evidence type="ECO:0000313" key="1">
    <source>
        <dbReference type="EMBL" id="WOS40675.1"/>
    </source>
</evidence>
<protein>
    <recommendedName>
        <fullName evidence="3">Large polyvalent protein associated domain-containing protein</fullName>
    </recommendedName>
</protein>
<evidence type="ECO:0000313" key="2">
    <source>
        <dbReference type="Proteomes" id="UP001302020"/>
    </source>
</evidence>
<accession>A0ABZ0JLK6</accession>
<proteinExistence type="predicted"/>
<dbReference type="Proteomes" id="UP001302020">
    <property type="component" value="Chromosome"/>
</dbReference>
<gene>
    <name evidence="1" type="ORF">QN243_20155</name>
</gene>
<dbReference type="RefSeq" id="WP_317844043.1">
    <property type="nucleotide sequence ID" value="NZ_CP126170.1"/>
</dbReference>
<organism evidence="1 2">
    <name type="scientific">Xanthomonas rydalmerensis</name>
    <dbReference type="NCBI Taxonomy" id="3046274"/>
    <lineage>
        <taxon>Bacteria</taxon>
        <taxon>Pseudomonadati</taxon>
        <taxon>Pseudomonadota</taxon>
        <taxon>Gammaproteobacteria</taxon>
        <taxon>Lysobacterales</taxon>
        <taxon>Lysobacteraceae</taxon>
        <taxon>Xanthomonas</taxon>
    </lineage>
</organism>
<reference evidence="1 2" key="1">
    <citation type="submission" date="2023-05" db="EMBL/GenBank/DDBJ databases">
        <title>Xanthomonas rydalmerenesis sp. nov., a novel Xanthomonas species isolated from Fragaria x ananassa.</title>
        <authorList>
            <person name="McKnight D.J.E."/>
            <person name="Wong-Bajracharya J."/>
            <person name="Okoh E.B."/>
            <person name="Snijders F."/>
            <person name="Lidbetter F."/>
            <person name="Webster J."/>
            <person name="Djordjevic S.P."/>
            <person name="Bogema D.R."/>
            <person name="Chapman T.A."/>
        </authorList>
    </citation>
    <scope>NUCLEOTIDE SEQUENCE [LARGE SCALE GENOMIC DNA]</scope>
    <source>
        <strain evidence="1 2">DAR34883</strain>
    </source>
</reference>
<evidence type="ECO:0008006" key="3">
    <source>
        <dbReference type="Google" id="ProtNLM"/>
    </source>
</evidence>
<name>A0ABZ0JLK6_9XANT</name>